<keyword evidence="1" id="KW-1133">Transmembrane helix</keyword>
<evidence type="ECO:0000313" key="3">
    <source>
        <dbReference type="Proteomes" id="UP000318017"/>
    </source>
</evidence>
<organism evidence="2 3">
    <name type="scientific">Aureliella helgolandensis</name>
    <dbReference type="NCBI Taxonomy" id="2527968"/>
    <lineage>
        <taxon>Bacteria</taxon>
        <taxon>Pseudomonadati</taxon>
        <taxon>Planctomycetota</taxon>
        <taxon>Planctomycetia</taxon>
        <taxon>Pirellulales</taxon>
        <taxon>Pirellulaceae</taxon>
        <taxon>Aureliella</taxon>
    </lineage>
</organism>
<evidence type="ECO:0000256" key="1">
    <source>
        <dbReference type="SAM" id="Phobius"/>
    </source>
</evidence>
<dbReference type="Proteomes" id="UP000318017">
    <property type="component" value="Chromosome"/>
</dbReference>
<dbReference type="EMBL" id="CP036298">
    <property type="protein sequence ID" value="QDV27960.1"/>
    <property type="molecule type" value="Genomic_DNA"/>
</dbReference>
<dbReference type="RefSeq" id="WP_145086166.1">
    <property type="nucleotide sequence ID" value="NZ_CP036298.1"/>
</dbReference>
<accession>A0A518GHA8</accession>
<keyword evidence="3" id="KW-1185">Reference proteome</keyword>
<evidence type="ECO:0008006" key="4">
    <source>
        <dbReference type="Google" id="ProtNLM"/>
    </source>
</evidence>
<keyword evidence="1" id="KW-0472">Membrane</keyword>
<dbReference type="OrthoDB" id="271214at2"/>
<sequence>MGFVKRYWIAGLVLSLVIIHAVIIGYVRSEATRIKVTASAEIPLGLYYVQSEDRNWLTQLRVHLLVTPERRIASKATIEHHRWQLHEAVEEKLRQLDPSLLRDAVLLEIKDQIKLAVEETLEEGIVEQVVVNDRIDIPIDHFDYQKPTDVTHPDSIYTSAPAADVDFDEIEK</sequence>
<name>A0A518GHA8_9BACT</name>
<feature type="transmembrane region" description="Helical" evidence="1">
    <location>
        <begin position="6"/>
        <end position="27"/>
    </location>
</feature>
<reference evidence="2 3" key="1">
    <citation type="submission" date="2019-02" db="EMBL/GenBank/DDBJ databases">
        <title>Deep-cultivation of Planctomycetes and their phenomic and genomic characterization uncovers novel biology.</title>
        <authorList>
            <person name="Wiegand S."/>
            <person name="Jogler M."/>
            <person name="Boedeker C."/>
            <person name="Pinto D."/>
            <person name="Vollmers J."/>
            <person name="Rivas-Marin E."/>
            <person name="Kohn T."/>
            <person name="Peeters S.H."/>
            <person name="Heuer A."/>
            <person name="Rast P."/>
            <person name="Oberbeckmann S."/>
            <person name="Bunk B."/>
            <person name="Jeske O."/>
            <person name="Meyerdierks A."/>
            <person name="Storesund J.E."/>
            <person name="Kallscheuer N."/>
            <person name="Luecker S."/>
            <person name="Lage O.M."/>
            <person name="Pohl T."/>
            <person name="Merkel B.J."/>
            <person name="Hornburger P."/>
            <person name="Mueller R.-W."/>
            <person name="Bruemmer F."/>
            <person name="Labrenz M."/>
            <person name="Spormann A.M."/>
            <person name="Op den Camp H."/>
            <person name="Overmann J."/>
            <person name="Amann R."/>
            <person name="Jetten M.S.M."/>
            <person name="Mascher T."/>
            <person name="Medema M.H."/>
            <person name="Devos D.P."/>
            <person name="Kaster A.-K."/>
            <person name="Ovreas L."/>
            <person name="Rohde M."/>
            <person name="Galperin M.Y."/>
            <person name="Jogler C."/>
        </authorList>
    </citation>
    <scope>NUCLEOTIDE SEQUENCE [LARGE SCALE GENOMIC DNA]</scope>
    <source>
        <strain evidence="2 3">Q31a</strain>
    </source>
</reference>
<proteinExistence type="predicted"/>
<protein>
    <recommendedName>
        <fullName evidence="4">Flagellar protein FliL</fullName>
    </recommendedName>
</protein>
<keyword evidence="1" id="KW-0812">Transmembrane</keyword>
<dbReference type="AlphaFoldDB" id="A0A518GHA8"/>
<dbReference type="KEGG" id="ahel:Q31a_63530"/>
<gene>
    <name evidence="2" type="ORF">Q31a_63530</name>
</gene>
<evidence type="ECO:0000313" key="2">
    <source>
        <dbReference type="EMBL" id="QDV27960.1"/>
    </source>
</evidence>